<dbReference type="RefSeq" id="WP_121908241.1">
    <property type="nucleotide sequence ID" value="NZ_REFC01000014.1"/>
</dbReference>
<evidence type="ECO:0000313" key="2">
    <source>
        <dbReference type="EMBL" id="RMA57893.1"/>
    </source>
</evidence>
<evidence type="ECO:0000256" key="1">
    <source>
        <dbReference type="SAM" id="SignalP"/>
    </source>
</evidence>
<dbReference type="OrthoDB" id="1151160at2"/>
<evidence type="ECO:0000313" key="3">
    <source>
        <dbReference type="Proteomes" id="UP000271339"/>
    </source>
</evidence>
<evidence type="ECO:0008006" key="4">
    <source>
        <dbReference type="Google" id="ProtNLM"/>
    </source>
</evidence>
<keyword evidence="1" id="KW-0732">Signal</keyword>
<comment type="caution">
    <text evidence="2">The sequence shown here is derived from an EMBL/GenBank/DDBJ whole genome shotgun (WGS) entry which is preliminary data.</text>
</comment>
<gene>
    <name evidence="2" type="ORF">BXY75_2700</name>
</gene>
<sequence length="211" mass="23845">MKQLTTSLLAAFCLLSTSILAQHIDIDKKALSFLASEETLNIQIDFNGVVIDNNVSESDFLVKMHKKIVNHRDQAEADQWAKDYVEFKNEIWPATFIEVLNNKLKDYKNAPQFIENNTDANYLLKVKIPWMYYGYDAGIVNEPAKVTMLLEFSKSDAPNEPLFTTEISRAMGKYNKTDGDGEGVGPSLNRMRKAITTAAYKLAKALKRVVD</sequence>
<feature type="signal peptide" evidence="1">
    <location>
        <begin position="1"/>
        <end position="21"/>
    </location>
</feature>
<name>A0A3L9YAY8_9FLAO</name>
<protein>
    <recommendedName>
        <fullName evidence="4">GLPGLI family protein</fullName>
    </recommendedName>
</protein>
<organism evidence="2 3">
    <name type="scientific">Ulvibacter antarcticus</name>
    <dbReference type="NCBI Taxonomy" id="442714"/>
    <lineage>
        <taxon>Bacteria</taxon>
        <taxon>Pseudomonadati</taxon>
        <taxon>Bacteroidota</taxon>
        <taxon>Flavobacteriia</taxon>
        <taxon>Flavobacteriales</taxon>
        <taxon>Flavobacteriaceae</taxon>
        <taxon>Ulvibacter</taxon>
    </lineage>
</organism>
<feature type="chain" id="PRO_5018095803" description="GLPGLI family protein" evidence="1">
    <location>
        <begin position="22"/>
        <end position="211"/>
    </location>
</feature>
<accession>A0A3L9YAY8</accession>
<dbReference type="AlphaFoldDB" id="A0A3L9YAY8"/>
<keyword evidence="3" id="KW-1185">Reference proteome</keyword>
<dbReference type="EMBL" id="REFC01000014">
    <property type="protein sequence ID" value="RMA57893.1"/>
    <property type="molecule type" value="Genomic_DNA"/>
</dbReference>
<proteinExistence type="predicted"/>
<dbReference type="Proteomes" id="UP000271339">
    <property type="component" value="Unassembled WGS sequence"/>
</dbReference>
<reference evidence="2 3" key="1">
    <citation type="submission" date="2018-10" db="EMBL/GenBank/DDBJ databases">
        <title>Genomic Encyclopedia of Archaeal and Bacterial Type Strains, Phase II (KMG-II): from individual species to whole genera.</title>
        <authorList>
            <person name="Goeker M."/>
        </authorList>
    </citation>
    <scope>NUCLEOTIDE SEQUENCE [LARGE SCALE GENOMIC DNA]</scope>
    <source>
        <strain evidence="2 3">DSM 23424</strain>
    </source>
</reference>